<dbReference type="OrthoDB" id="1938320at2759"/>
<gene>
    <name evidence="2" type="ORF">PVAP13_3KG485398</name>
</gene>
<protein>
    <recommendedName>
        <fullName evidence="4">Membrane-associated kinase regulator 4</fullName>
    </recommendedName>
</protein>
<feature type="compositionally biased region" description="Low complexity" evidence="1">
    <location>
        <begin position="282"/>
        <end position="303"/>
    </location>
</feature>
<dbReference type="PANTHER" id="PTHR33312">
    <property type="entry name" value="MEMBRANE-ASSOCIATED KINASE REGULATOR 4-RELATED"/>
    <property type="match status" value="1"/>
</dbReference>
<feature type="region of interest" description="Disordered" evidence="1">
    <location>
        <begin position="229"/>
        <end position="322"/>
    </location>
</feature>
<dbReference type="InterPro" id="IPR039620">
    <property type="entry name" value="BKI1/MAKR1/3/4"/>
</dbReference>
<evidence type="ECO:0008006" key="4">
    <source>
        <dbReference type="Google" id="ProtNLM"/>
    </source>
</evidence>
<accession>A0A8T0V4B9</accession>
<evidence type="ECO:0000313" key="3">
    <source>
        <dbReference type="Proteomes" id="UP000823388"/>
    </source>
</evidence>
<dbReference type="GO" id="GO:0005886">
    <property type="term" value="C:plasma membrane"/>
    <property type="evidence" value="ECO:0007669"/>
    <property type="project" value="InterPro"/>
</dbReference>
<organism evidence="2 3">
    <name type="scientific">Panicum virgatum</name>
    <name type="common">Blackwell switchgrass</name>
    <dbReference type="NCBI Taxonomy" id="38727"/>
    <lineage>
        <taxon>Eukaryota</taxon>
        <taxon>Viridiplantae</taxon>
        <taxon>Streptophyta</taxon>
        <taxon>Embryophyta</taxon>
        <taxon>Tracheophyta</taxon>
        <taxon>Spermatophyta</taxon>
        <taxon>Magnoliopsida</taxon>
        <taxon>Liliopsida</taxon>
        <taxon>Poales</taxon>
        <taxon>Poaceae</taxon>
        <taxon>PACMAD clade</taxon>
        <taxon>Panicoideae</taxon>
        <taxon>Panicodae</taxon>
        <taxon>Paniceae</taxon>
        <taxon>Panicinae</taxon>
        <taxon>Panicum</taxon>
        <taxon>Panicum sect. Hiantes</taxon>
    </lineage>
</organism>
<feature type="compositionally biased region" description="Low complexity" evidence="1">
    <location>
        <begin position="261"/>
        <end position="271"/>
    </location>
</feature>
<dbReference type="GO" id="GO:0019210">
    <property type="term" value="F:kinase inhibitor activity"/>
    <property type="evidence" value="ECO:0007669"/>
    <property type="project" value="InterPro"/>
</dbReference>
<evidence type="ECO:0000313" key="2">
    <source>
        <dbReference type="EMBL" id="KAG2626969.1"/>
    </source>
</evidence>
<keyword evidence="3" id="KW-1185">Reference proteome</keyword>
<comment type="caution">
    <text evidence="2">The sequence shown here is derived from an EMBL/GenBank/DDBJ whole genome shotgun (WGS) entry which is preliminary data.</text>
</comment>
<dbReference type="Proteomes" id="UP000823388">
    <property type="component" value="Chromosome 3K"/>
</dbReference>
<reference evidence="2" key="1">
    <citation type="submission" date="2020-05" db="EMBL/GenBank/DDBJ databases">
        <title>WGS assembly of Panicum virgatum.</title>
        <authorList>
            <person name="Lovell J.T."/>
            <person name="Jenkins J."/>
            <person name="Shu S."/>
            <person name="Juenger T.E."/>
            <person name="Schmutz J."/>
        </authorList>
    </citation>
    <scope>NUCLEOTIDE SEQUENCE</scope>
    <source>
        <strain evidence="2">AP13</strain>
    </source>
</reference>
<evidence type="ECO:0000256" key="1">
    <source>
        <dbReference type="SAM" id="MobiDB-lite"/>
    </source>
</evidence>
<proteinExistence type="predicted"/>
<dbReference type="EMBL" id="CM029041">
    <property type="protein sequence ID" value="KAG2626969.1"/>
    <property type="molecule type" value="Genomic_DNA"/>
</dbReference>
<name>A0A8T0V4B9_PANVG</name>
<dbReference type="PANTHER" id="PTHR33312:SF21">
    <property type="entry name" value="MEMBRANE-ASSOCIATED KINASE REGULATOR 3-RELATED"/>
    <property type="match status" value="1"/>
</dbReference>
<sequence>MAAGRREEALREEEGEEDYIDMDLSSAPAAAREFEFMSAPLDRWGEPLASPADELFYKGKLLPLHLPPRIQMVEELLDGRGDSGGRRFRGGRGEALLGGGFSTAPATPYESCNASPANSCYVSGELNVEEYFQEYAAGLAGAAAAAEAAAGERKPWSRRLRFMRQLNLGLKLKASKAYLKTIFAAKAGDQDGKNVPGATRGVPELAHGHGHLSPWRKNPFGQVRSNRCIASHGAGAGGGSARATPTVERHKEREHGHRRSFSSVIVRYSSSNKMTPAPALPSSSSSCSSSSSSSSASSSVRTSSESDDGAGPALRRSSSASSEVENPIQGLIAYCKKSQQLASVRKSASDAGFRFLSSAASKIAAESDGLDELVEICRG</sequence>
<dbReference type="AlphaFoldDB" id="A0A8T0V4B9"/>